<dbReference type="eggNOG" id="COG5416">
    <property type="taxonomic scope" value="Bacteria"/>
</dbReference>
<evidence type="ECO:0000256" key="2">
    <source>
        <dbReference type="ARBA" id="ARBA00022692"/>
    </source>
</evidence>
<dbReference type="HOGENOM" id="CLU_154612_1_2_5"/>
<sequence>MRKIVFWLIGVPLAIIAAVFAVNNRGTAGVSLWPTPFTVDLPLYLLGLGGLAIGLVVGALFTWIGAAKYRVRLRDRELEVRDLKRDLEHKTLEYQVLVEQVEQRKALPPAA</sequence>
<dbReference type="AlphaFoldDB" id="Q2RXP9"/>
<dbReference type="Pfam" id="PF06305">
    <property type="entry name" value="LapA_dom"/>
    <property type="match status" value="1"/>
</dbReference>
<feature type="transmembrane region" description="Helical" evidence="6">
    <location>
        <begin position="45"/>
        <end position="66"/>
    </location>
</feature>
<dbReference type="EnsemblBacteria" id="ABC21096">
    <property type="protein sequence ID" value="ABC21096"/>
    <property type="gene ID" value="Rru_A0291"/>
</dbReference>
<dbReference type="Proteomes" id="UP000001929">
    <property type="component" value="Chromosome"/>
</dbReference>
<dbReference type="RefSeq" id="WP_011388044.1">
    <property type="nucleotide sequence ID" value="NC_007643.1"/>
</dbReference>
<evidence type="ECO:0000259" key="7">
    <source>
        <dbReference type="Pfam" id="PF06305"/>
    </source>
</evidence>
<keyword evidence="5" id="KW-0175">Coiled coil</keyword>
<dbReference type="GO" id="GO:0005886">
    <property type="term" value="C:plasma membrane"/>
    <property type="evidence" value="ECO:0007669"/>
    <property type="project" value="InterPro"/>
</dbReference>
<reference evidence="8 9" key="1">
    <citation type="journal article" date="2011" name="Stand. Genomic Sci.">
        <title>Complete genome sequence of Rhodospirillum rubrum type strain (S1).</title>
        <authorList>
            <person name="Munk A.C."/>
            <person name="Copeland A."/>
            <person name="Lucas S."/>
            <person name="Lapidus A."/>
            <person name="Del Rio T.G."/>
            <person name="Barry K."/>
            <person name="Detter J.C."/>
            <person name="Hammon N."/>
            <person name="Israni S."/>
            <person name="Pitluck S."/>
            <person name="Brettin T."/>
            <person name="Bruce D."/>
            <person name="Han C."/>
            <person name="Tapia R."/>
            <person name="Gilna P."/>
            <person name="Schmutz J."/>
            <person name="Larimer F."/>
            <person name="Land M."/>
            <person name="Kyrpides N.C."/>
            <person name="Mavromatis K."/>
            <person name="Richardson P."/>
            <person name="Rohde M."/>
            <person name="Goker M."/>
            <person name="Klenk H.P."/>
            <person name="Zhang Y."/>
            <person name="Roberts G.P."/>
            <person name="Reslewic S."/>
            <person name="Schwartz D.C."/>
        </authorList>
    </citation>
    <scope>NUCLEOTIDE SEQUENCE [LARGE SCALE GENOMIC DNA]</scope>
    <source>
        <strain evidence="9">ATCC 11170 / ATH 1.1.1 / DSM 467 / LMG 4362 / NCIMB 8255 / S1</strain>
    </source>
</reference>
<keyword evidence="9" id="KW-1185">Reference proteome</keyword>
<evidence type="ECO:0000313" key="9">
    <source>
        <dbReference type="Proteomes" id="UP000001929"/>
    </source>
</evidence>
<gene>
    <name evidence="8" type="ordered locus">Rru_A0291</name>
</gene>
<keyword evidence="2 6" id="KW-0812">Transmembrane</keyword>
<dbReference type="KEGG" id="rru:Rru_A0291"/>
<protein>
    <recommendedName>
        <fullName evidence="7">Lipopolysaccharide assembly protein A domain-containing protein</fullName>
    </recommendedName>
</protein>
<dbReference type="EMBL" id="CP000230">
    <property type="protein sequence ID" value="ABC21096.1"/>
    <property type="molecule type" value="Genomic_DNA"/>
</dbReference>
<dbReference type="PATRIC" id="fig|269796.9.peg.346"/>
<evidence type="ECO:0000256" key="1">
    <source>
        <dbReference type="ARBA" id="ARBA00022475"/>
    </source>
</evidence>
<accession>Q2RXP9</accession>
<proteinExistence type="predicted"/>
<keyword evidence="4 6" id="KW-0472">Membrane</keyword>
<feature type="domain" description="Lipopolysaccharide assembly protein A" evidence="7">
    <location>
        <begin position="24"/>
        <end position="88"/>
    </location>
</feature>
<organism evidence="8 9">
    <name type="scientific">Rhodospirillum rubrum (strain ATCC 11170 / ATH 1.1.1 / DSM 467 / LMG 4362 / NCIMB 8255 / S1)</name>
    <dbReference type="NCBI Taxonomy" id="269796"/>
    <lineage>
        <taxon>Bacteria</taxon>
        <taxon>Pseudomonadati</taxon>
        <taxon>Pseudomonadota</taxon>
        <taxon>Alphaproteobacteria</taxon>
        <taxon>Rhodospirillales</taxon>
        <taxon>Rhodospirillaceae</taxon>
        <taxon>Rhodospirillum</taxon>
    </lineage>
</organism>
<evidence type="ECO:0000256" key="6">
    <source>
        <dbReference type="SAM" id="Phobius"/>
    </source>
</evidence>
<keyword evidence="3 6" id="KW-1133">Transmembrane helix</keyword>
<dbReference type="STRING" id="269796.Rru_A0291"/>
<evidence type="ECO:0000313" key="8">
    <source>
        <dbReference type="EMBL" id="ABC21096.1"/>
    </source>
</evidence>
<dbReference type="InterPro" id="IPR010445">
    <property type="entry name" value="LapA_dom"/>
</dbReference>
<name>Q2RXP9_RHORT</name>
<evidence type="ECO:0000256" key="5">
    <source>
        <dbReference type="SAM" id="Coils"/>
    </source>
</evidence>
<evidence type="ECO:0000256" key="4">
    <source>
        <dbReference type="ARBA" id="ARBA00023136"/>
    </source>
</evidence>
<feature type="coiled-coil region" evidence="5">
    <location>
        <begin position="66"/>
        <end position="100"/>
    </location>
</feature>
<evidence type="ECO:0000256" key="3">
    <source>
        <dbReference type="ARBA" id="ARBA00022989"/>
    </source>
</evidence>
<keyword evidence="1" id="KW-1003">Cell membrane</keyword>